<sequence length="323" mass="36608">MLGVTLFNWYMINRLKKTLFTNSIFIMKKLIGILFISLTAFCFGQQTSQHSFEINDNWQNLLDKDFSNWETFVGVPHTSVELEGHPKSENVHNGTPIGLNNDPKNVFSIVDEEGDMVLKITGEIYAGLTTVQEFGNYHLKVQFKWGEKKWEPRLDKKRDNGILYHCHGEHGAFWNVWMSGLECQIQEGDTGDFVTLVNARADVVSTKIKDNLYKVTGKKDKSITYGAGNGNPGYCHINSPNEKPNGEWNTVEVICVGNQSIHVVNGKVVMIVKNARKVINGEEITLTKGKIQLQSEGAEAYYKDIQIKSVKKFPKEYKKQAKL</sequence>
<dbReference type="Gene3D" id="2.60.120.560">
    <property type="entry name" value="Exo-inulinase, domain 1"/>
    <property type="match status" value="1"/>
</dbReference>
<dbReference type="OrthoDB" id="259356at2"/>
<dbReference type="Proteomes" id="UP000318833">
    <property type="component" value="Unassembled WGS sequence"/>
</dbReference>
<feature type="domain" description="3-keto-alpha-glucoside-1,2-lyase/3-keto-2-hydroxy-glucal hydratase" evidence="1">
    <location>
        <begin position="58"/>
        <end position="308"/>
    </location>
</feature>
<proteinExistence type="predicted"/>
<evidence type="ECO:0000313" key="3">
    <source>
        <dbReference type="Proteomes" id="UP000318833"/>
    </source>
</evidence>
<evidence type="ECO:0000259" key="1">
    <source>
        <dbReference type="Pfam" id="PF06439"/>
    </source>
</evidence>
<dbReference type="EMBL" id="VLNR01000004">
    <property type="protein sequence ID" value="TSE10826.1"/>
    <property type="molecule type" value="Genomic_DNA"/>
</dbReference>
<keyword evidence="3" id="KW-1185">Reference proteome</keyword>
<comment type="caution">
    <text evidence="2">The sequence shown here is derived from an EMBL/GenBank/DDBJ whole genome shotgun (WGS) entry which is preliminary data.</text>
</comment>
<reference evidence="2 3" key="1">
    <citation type="submission" date="2019-07" db="EMBL/GenBank/DDBJ databases">
        <title>The draft genome sequence of Aquimarina algiphila M91.</title>
        <authorList>
            <person name="Meng X."/>
        </authorList>
    </citation>
    <scope>NUCLEOTIDE SEQUENCE [LARGE SCALE GENOMIC DNA]</scope>
    <source>
        <strain evidence="2 3">M91</strain>
    </source>
</reference>
<dbReference type="Pfam" id="PF06439">
    <property type="entry name" value="3keto-disac_hyd"/>
    <property type="match status" value="1"/>
</dbReference>
<dbReference type="GO" id="GO:0016787">
    <property type="term" value="F:hydrolase activity"/>
    <property type="evidence" value="ECO:0007669"/>
    <property type="project" value="InterPro"/>
</dbReference>
<name>A0A554VQM5_9FLAO</name>
<organism evidence="2 3">
    <name type="scientific">Aquimarina algiphila</name>
    <dbReference type="NCBI Taxonomy" id="2047982"/>
    <lineage>
        <taxon>Bacteria</taxon>
        <taxon>Pseudomonadati</taxon>
        <taxon>Bacteroidota</taxon>
        <taxon>Flavobacteriia</taxon>
        <taxon>Flavobacteriales</taxon>
        <taxon>Flavobacteriaceae</taxon>
        <taxon>Aquimarina</taxon>
    </lineage>
</organism>
<dbReference type="AlphaFoldDB" id="A0A554VQM5"/>
<evidence type="ECO:0000313" key="2">
    <source>
        <dbReference type="EMBL" id="TSE10826.1"/>
    </source>
</evidence>
<protein>
    <submittedName>
        <fullName evidence="2">DUF1080 domain-containing protein</fullName>
    </submittedName>
</protein>
<gene>
    <name evidence="2" type="ORF">FOF46_03005</name>
</gene>
<accession>A0A554VQM5</accession>
<dbReference type="InterPro" id="IPR010496">
    <property type="entry name" value="AL/BT2_dom"/>
</dbReference>